<gene>
    <name evidence="3" type="ORF">MNEG_2572</name>
</gene>
<comment type="similarity">
    <text evidence="1">Belongs to the protein disulfide isomerase family.</text>
</comment>
<evidence type="ECO:0000256" key="1">
    <source>
        <dbReference type="ARBA" id="ARBA00006347"/>
    </source>
</evidence>
<dbReference type="PROSITE" id="PS51352">
    <property type="entry name" value="THIOREDOXIN_2"/>
    <property type="match status" value="1"/>
</dbReference>
<dbReference type="Gene3D" id="3.40.30.10">
    <property type="entry name" value="Glutaredoxin"/>
    <property type="match status" value="2"/>
</dbReference>
<accession>A0A0D2MS26</accession>
<dbReference type="InterPro" id="IPR017937">
    <property type="entry name" value="Thioredoxin_CS"/>
</dbReference>
<dbReference type="Proteomes" id="UP000054498">
    <property type="component" value="Unassembled WGS sequence"/>
</dbReference>
<feature type="domain" description="Thioredoxin" evidence="2">
    <location>
        <begin position="108"/>
        <end position="188"/>
    </location>
</feature>
<name>A0A0D2MS26_9CHLO</name>
<dbReference type="Pfam" id="PF00085">
    <property type="entry name" value="Thioredoxin"/>
    <property type="match status" value="1"/>
</dbReference>
<keyword evidence="4" id="KW-1185">Reference proteome</keyword>
<evidence type="ECO:0000313" key="3">
    <source>
        <dbReference type="EMBL" id="KIZ05380.1"/>
    </source>
</evidence>
<dbReference type="InterPro" id="IPR036249">
    <property type="entry name" value="Thioredoxin-like_sf"/>
</dbReference>
<dbReference type="GO" id="GO:0006457">
    <property type="term" value="P:protein folding"/>
    <property type="evidence" value="ECO:0007669"/>
    <property type="project" value="TreeGrafter"/>
</dbReference>
<keyword evidence="3" id="KW-0413">Isomerase</keyword>
<dbReference type="Pfam" id="PF13848">
    <property type="entry name" value="Thioredoxin_6"/>
    <property type="match status" value="1"/>
</dbReference>
<evidence type="ECO:0000313" key="4">
    <source>
        <dbReference type="Proteomes" id="UP000054498"/>
    </source>
</evidence>
<evidence type="ECO:0000259" key="2">
    <source>
        <dbReference type="PROSITE" id="PS51352"/>
    </source>
</evidence>
<reference evidence="3 4" key="1">
    <citation type="journal article" date="2013" name="BMC Genomics">
        <title>Reconstruction of the lipid metabolism for the microalga Monoraphidium neglectum from its genome sequence reveals characteristics suitable for biofuel production.</title>
        <authorList>
            <person name="Bogen C."/>
            <person name="Al-Dilaimi A."/>
            <person name="Albersmeier A."/>
            <person name="Wichmann J."/>
            <person name="Grundmann M."/>
            <person name="Rupp O."/>
            <person name="Lauersen K.J."/>
            <person name="Blifernez-Klassen O."/>
            <person name="Kalinowski J."/>
            <person name="Goesmann A."/>
            <person name="Mussgnug J.H."/>
            <person name="Kruse O."/>
        </authorList>
    </citation>
    <scope>NUCLEOTIDE SEQUENCE [LARGE SCALE GENOMIC DNA]</scope>
    <source>
        <strain evidence="3 4">SAG 48.87</strain>
    </source>
</reference>
<proteinExistence type="inferred from homology"/>
<dbReference type="RefSeq" id="XP_013904399.1">
    <property type="nucleotide sequence ID" value="XM_014048945.1"/>
</dbReference>
<dbReference type="AlphaFoldDB" id="A0A0D2MS26"/>
<dbReference type="InterPro" id="IPR013766">
    <property type="entry name" value="Thioredoxin_domain"/>
</dbReference>
<dbReference type="PANTHER" id="PTHR18929">
    <property type="entry name" value="PROTEIN DISULFIDE ISOMERASE"/>
    <property type="match status" value="1"/>
</dbReference>
<dbReference type="GO" id="GO:0034976">
    <property type="term" value="P:response to endoplasmic reticulum stress"/>
    <property type="evidence" value="ECO:0007669"/>
    <property type="project" value="TreeGrafter"/>
</dbReference>
<dbReference type="OrthoDB" id="427280at2759"/>
<protein>
    <submittedName>
        <fullName evidence="3">Prolyl 4-hydroxylase, beta polypeptide</fullName>
        <ecNumber evidence="3">5.3.4.1</ecNumber>
    </submittedName>
</protein>
<organism evidence="3 4">
    <name type="scientific">Monoraphidium neglectum</name>
    <dbReference type="NCBI Taxonomy" id="145388"/>
    <lineage>
        <taxon>Eukaryota</taxon>
        <taxon>Viridiplantae</taxon>
        <taxon>Chlorophyta</taxon>
        <taxon>core chlorophytes</taxon>
        <taxon>Chlorophyceae</taxon>
        <taxon>CS clade</taxon>
        <taxon>Sphaeropleales</taxon>
        <taxon>Selenastraceae</taxon>
        <taxon>Monoraphidium</taxon>
    </lineage>
</organism>
<dbReference type="STRING" id="145388.A0A0D2MS26"/>
<dbReference type="CDD" id="cd02982">
    <property type="entry name" value="PDI_b'_family"/>
    <property type="match status" value="1"/>
</dbReference>
<dbReference type="PANTHER" id="PTHR18929:SF246">
    <property type="entry name" value="PROTEIN DISULFIDE ISOMERASE-LIKE 1-4"/>
    <property type="match status" value="1"/>
</dbReference>
<dbReference type="GO" id="GO:0003756">
    <property type="term" value="F:protein disulfide isomerase activity"/>
    <property type="evidence" value="ECO:0007669"/>
    <property type="project" value="UniProtKB-EC"/>
</dbReference>
<dbReference type="EMBL" id="KK100514">
    <property type="protein sequence ID" value="KIZ05380.1"/>
    <property type="molecule type" value="Genomic_DNA"/>
</dbReference>
<dbReference type="SUPFAM" id="SSF52833">
    <property type="entry name" value="Thioredoxin-like"/>
    <property type="match status" value="2"/>
</dbReference>
<dbReference type="GeneID" id="25735450"/>
<dbReference type="KEGG" id="mng:MNEG_2572"/>
<dbReference type="EC" id="5.3.4.1" evidence="3"/>
<dbReference type="GO" id="GO:0005783">
    <property type="term" value="C:endoplasmic reticulum"/>
    <property type="evidence" value="ECO:0007669"/>
    <property type="project" value="TreeGrafter"/>
</dbReference>
<dbReference type="PROSITE" id="PS00194">
    <property type="entry name" value="THIOREDOXIN_1"/>
    <property type="match status" value="1"/>
</dbReference>
<sequence>MTTTAGKVAHPVQQPVVAGSRPARPVIAARKRAAGGASRLGAPAELRGKAVFVTVDLEGSAKEPVVNFFGIKEGDAPVVVGFDMGGNKKYKFADDISAKHLKKFTQDLLDGKLTPEFKSAAIPDEPLDGGVTVVVGKNFDAIVKDESKDVLLEVYAPWCGHCKSLEPIYKKLAKRFSKVWSRGGWAAR</sequence>